<dbReference type="AlphaFoldDB" id="A0A9P7VPY7"/>
<protein>
    <submittedName>
        <fullName evidence="9">Intradiol ring-cleavage dioxygenase</fullName>
    </submittedName>
</protein>
<dbReference type="InterPro" id="IPR050770">
    <property type="entry name" value="Intradiol_RC_Dioxygenase"/>
</dbReference>
<dbReference type="RefSeq" id="XP_043038048.1">
    <property type="nucleotide sequence ID" value="XM_043186687.1"/>
</dbReference>
<evidence type="ECO:0000256" key="2">
    <source>
        <dbReference type="ARBA" id="ARBA00007825"/>
    </source>
</evidence>
<dbReference type="InterPro" id="IPR015889">
    <property type="entry name" value="Intradiol_dOase_core"/>
</dbReference>
<evidence type="ECO:0000313" key="10">
    <source>
        <dbReference type="Proteomes" id="UP000812287"/>
    </source>
</evidence>
<reference evidence="9" key="1">
    <citation type="submission" date="2020-11" db="EMBL/GenBank/DDBJ databases">
        <title>Adaptations for nitrogen fixation in a non-lichenized fungal sporocarp promotes dispersal by wood-feeding termites.</title>
        <authorList>
            <consortium name="DOE Joint Genome Institute"/>
            <person name="Koch R.A."/>
            <person name="Yoon G."/>
            <person name="Arayal U."/>
            <person name="Lail K."/>
            <person name="Amirebrahimi M."/>
            <person name="Labutti K."/>
            <person name="Lipzen A."/>
            <person name="Riley R."/>
            <person name="Barry K."/>
            <person name="Henrissat B."/>
            <person name="Grigoriev I.V."/>
            <person name="Herr J.R."/>
            <person name="Aime M.C."/>
        </authorList>
    </citation>
    <scope>NUCLEOTIDE SEQUENCE</scope>
    <source>
        <strain evidence="9">MCA 3950</strain>
    </source>
</reference>
<dbReference type="OrthoDB" id="5238185at2759"/>
<keyword evidence="6" id="KW-0408">Iron</keyword>
<name>A0A9P7VPY7_9AGAR</name>
<dbReference type="GeneID" id="66108984"/>
<feature type="domain" description="Intradiol ring-cleavage dioxygenases" evidence="7">
    <location>
        <begin position="145"/>
        <end position="296"/>
    </location>
</feature>
<evidence type="ECO:0000259" key="7">
    <source>
        <dbReference type="Pfam" id="PF00775"/>
    </source>
</evidence>
<dbReference type="EMBL" id="MU250540">
    <property type="protein sequence ID" value="KAG7444548.1"/>
    <property type="molecule type" value="Genomic_DNA"/>
</dbReference>
<comment type="similarity">
    <text evidence="2">Belongs to the intradiol ring-cleavage dioxygenase family.</text>
</comment>
<evidence type="ECO:0000256" key="1">
    <source>
        <dbReference type="ARBA" id="ARBA00001965"/>
    </source>
</evidence>
<dbReference type="InterPro" id="IPR007535">
    <property type="entry name" value="Catechol_dOase_N"/>
</dbReference>
<dbReference type="PANTHER" id="PTHR33711:SF7">
    <property type="entry name" value="INTRADIOL RING-CLEAVAGE DIOXYGENASES DOMAIN-CONTAINING PROTEIN-RELATED"/>
    <property type="match status" value="1"/>
</dbReference>
<dbReference type="Pfam" id="PF00775">
    <property type="entry name" value="Dioxygenase_C"/>
    <property type="match status" value="1"/>
</dbReference>
<dbReference type="GO" id="GO:0008199">
    <property type="term" value="F:ferric iron binding"/>
    <property type="evidence" value="ECO:0007669"/>
    <property type="project" value="InterPro"/>
</dbReference>
<dbReference type="GO" id="GO:0018576">
    <property type="term" value="F:catechol 1,2-dioxygenase activity"/>
    <property type="evidence" value="ECO:0007669"/>
    <property type="project" value="InterPro"/>
</dbReference>
<gene>
    <name evidence="9" type="ORF">BT62DRAFT_934188</name>
</gene>
<keyword evidence="10" id="KW-1185">Reference proteome</keyword>
<dbReference type="GO" id="GO:0009712">
    <property type="term" value="P:catechol-containing compound metabolic process"/>
    <property type="evidence" value="ECO:0007669"/>
    <property type="project" value="InterPro"/>
</dbReference>
<evidence type="ECO:0000256" key="5">
    <source>
        <dbReference type="ARBA" id="ARBA00023002"/>
    </source>
</evidence>
<dbReference type="SUPFAM" id="SSF49482">
    <property type="entry name" value="Aromatic compound dioxygenase"/>
    <property type="match status" value="1"/>
</dbReference>
<comment type="cofactor">
    <cofactor evidence="1">
        <name>Fe(3+)</name>
        <dbReference type="ChEBI" id="CHEBI:29034"/>
    </cofactor>
</comment>
<evidence type="ECO:0000256" key="4">
    <source>
        <dbReference type="ARBA" id="ARBA00022964"/>
    </source>
</evidence>
<evidence type="ECO:0000256" key="3">
    <source>
        <dbReference type="ARBA" id="ARBA00022723"/>
    </source>
</evidence>
<proteinExistence type="inferred from homology"/>
<dbReference type="Proteomes" id="UP000812287">
    <property type="component" value="Unassembled WGS sequence"/>
</dbReference>
<dbReference type="InterPro" id="IPR000627">
    <property type="entry name" value="Intradiol_dOase_C"/>
</dbReference>
<keyword evidence="5" id="KW-0560">Oxidoreductase</keyword>
<evidence type="ECO:0000256" key="6">
    <source>
        <dbReference type="ARBA" id="ARBA00023004"/>
    </source>
</evidence>
<dbReference type="Pfam" id="PF04444">
    <property type="entry name" value="Dioxygenase_N"/>
    <property type="match status" value="1"/>
</dbReference>
<accession>A0A9P7VPY7</accession>
<evidence type="ECO:0000259" key="8">
    <source>
        <dbReference type="Pfam" id="PF04444"/>
    </source>
</evidence>
<organism evidence="9 10">
    <name type="scientific">Guyanagaster necrorhizus</name>
    <dbReference type="NCBI Taxonomy" id="856835"/>
    <lineage>
        <taxon>Eukaryota</taxon>
        <taxon>Fungi</taxon>
        <taxon>Dikarya</taxon>
        <taxon>Basidiomycota</taxon>
        <taxon>Agaricomycotina</taxon>
        <taxon>Agaricomycetes</taxon>
        <taxon>Agaricomycetidae</taxon>
        <taxon>Agaricales</taxon>
        <taxon>Marasmiineae</taxon>
        <taxon>Physalacriaceae</taxon>
        <taxon>Guyanagaster</taxon>
    </lineage>
</organism>
<feature type="domain" description="Catechol dioxygenase N-terminal" evidence="8">
    <location>
        <begin position="51"/>
        <end position="124"/>
    </location>
</feature>
<sequence length="338" mass="37098">MSNEKFVEPALIARRIAEQHGVDLSKLPKILDMSADSITPNVHAINANCPDERLKFIFKNMVDHLHDFVRETAITTEEWLTAIAFLTATGKMCSDIRQEFILFSDIVGVSTLVDTLNNIKPPNATETTVLGPFHTEDAKDLENGATIASEGKGDYMFVTGKVLDVKGNPIAGAVIETWETDETGLYDTQYTNRDGPDCRGKVTSAADGTYSFRAVIPVPYAIPSDGPVGKLIETLGRHVFRPAHLHFQIEAPGYEKLITSLYFKGDPYITSDAVFGVRTSLIVETETINDTSLTLARGFERAEPHAELKRDFILATPEECAEARKKVIPALAQEAAVA</sequence>
<dbReference type="Gene3D" id="2.60.130.10">
    <property type="entry name" value="Aromatic compound dioxygenase"/>
    <property type="match status" value="1"/>
</dbReference>
<keyword evidence="4 9" id="KW-0223">Dioxygenase</keyword>
<keyword evidence="3" id="KW-0479">Metal-binding</keyword>
<comment type="caution">
    <text evidence="9">The sequence shown here is derived from an EMBL/GenBank/DDBJ whole genome shotgun (WGS) entry which is preliminary data.</text>
</comment>
<dbReference type="PANTHER" id="PTHR33711">
    <property type="entry name" value="DIOXYGENASE, PUTATIVE (AFU_ORTHOLOGUE AFUA_2G02910)-RELATED"/>
    <property type="match status" value="1"/>
</dbReference>
<evidence type="ECO:0000313" key="9">
    <source>
        <dbReference type="EMBL" id="KAG7444548.1"/>
    </source>
</evidence>